<evidence type="ECO:0000259" key="3">
    <source>
        <dbReference type="SMART" id="SM00822"/>
    </source>
</evidence>
<sequence length="253" mass="25585">MRLQDKRTIITGAGSGIGREVARRFVQEGARVALLDLDAGALGALAGELGDGIVATAAADVTDGAAVRAAVAEAVSALGGLDVVVNNAGIPMVGAVRDLAEEDWDRALAVDLKSVFLVSQAAWPHLEAAGGGVIASTASIAGQVGTAGQAAYATAKAGVIMLTRCMALEGAAAQIRVNAVNPGFVATPMLERYLAEQDDPAAARTDVEAMHPLGRLGEPRDIADAFVYLASDEARWVTGTTLAVDGGFAAGAH</sequence>
<name>A0A5B8UC43_9ACTN</name>
<dbReference type="CDD" id="cd05233">
    <property type="entry name" value="SDR_c"/>
    <property type="match status" value="1"/>
</dbReference>
<dbReference type="GO" id="GO:0016616">
    <property type="term" value="F:oxidoreductase activity, acting on the CH-OH group of donors, NAD or NADP as acceptor"/>
    <property type="evidence" value="ECO:0007669"/>
    <property type="project" value="UniProtKB-ARBA"/>
</dbReference>
<dbReference type="PANTHER" id="PTHR42760">
    <property type="entry name" value="SHORT-CHAIN DEHYDROGENASES/REDUCTASES FAMILY MEMBER"/>
    <property type="match status" value="1"/>
</dbReference>
<dbReference type="Proteomes" id="UP000321805">
    <property type="component" value="Chromosome"/>
</dbReference>
<feature type="domain" description="Ketoreductase" evidence="3">
    <location>
        <begin position="6"/>
        <end position="192"/>
    </location>
</feature>
<organism evidence="4 5">
    <name type="scientific">Baekduia soli</name>
    <dbReference type="NCBI Taxonomy" id="496014"/>
    <lineage>
        <taxon>Bacteria</taxon>
        <taxon>Bacillati</taxon>
        <taxon>Actinomycetota</taxon>
        <taxon>Thermoleophilia</taxon>
        <taxon>Solirubrobacterales</taxon>
        <taxon>Baekduiaceae</taxon>
        <taxon>Baekduia</taxon>
    </lineage>
</organism>
<comment type="similarity">
    <text evidence="1">Belongs to the short-chain dehydrogenases/reductases (SDR) family.</text>
</comment>
<evidence type="ECO:0000256" key="2">
    <source>
        <dbReference type="ARBA" id="ARBA00023002"/>
    </source>
</evidence>
<evidence type="ECO:0000256" key="1">
    <source>
        <dbReference type="ARBA" id="ARBA00006484"/>
    </source>
</evidence>
<dbReference type="PRINTS" id="PR00080">
    <property type="entry name" value="SDRFAMILY"/>
</dbReference>
<evidence type="ECO:0000313" key="4">
    <source>
        <dbReference type="EMBL" id="QEC50763.1"/>
    </source>
</evidence>
<keyword evidence="2" id="KW-0560">Oxidoreductase</keyword>
<dbReference type="FunFam" id="3.40.50.720:FF:000084">
    <property type="entry name" value="Short-chain dehydrogenase reductase"/>
    <property type="match status" value="1"/>
</dbReference>
<dbReference type="NCBIfam" id="NF005559">
    <property type="entry name" value="PRK07231.1"/>
    <property type="match status" value="1"/>
</dbReference>
<proteinExistence type="inferred from homology"/>
<dbReference type="SUPFAM" id="SSF51735">
    <property type="entry name" value="NAD(P)-binding Rossmann-fold domains"/>
    <property type="match status" value="1"/>
</dbReference>
<dbReference type="InterPro" id="IPR020904">
    <property type="entry name" value="Sc_DH/Rdtase_CS"/>
</dbReference>
<dbReference type="Gene3D" id="3.40.50.720">
    <property type="entry name" value="NAD(P)-binding Rossmann-like Domain"/>
    <property type="match status" value="1"/>
</dbReference>
<protein>
    <submittedName>
        <fullName evidence="4">SDR family oxidoreductase</fullName>
    </submittedName>
</protein>
<dbReference type="InterPro" id="IPR057326">
    <property type="entry name" value="KR_dom"/>
</dbReference>
<dbReference type="InterPro" id="IPR036291">
    <property type="entry name" value="NAD(P)-bd_dom_sf"/>
</dbReference>
<evidence type="ECO:0000313" key="5">
    <source>
        <dbReference type="Proteomes" id="UP000321805"/>
    </source>
</evidence>
<dbReference type="EMBL" id="CP042430">
    <property type="protein sequence ID" value="QEC50763.1"/>
    <property type="molecule type" value="Genomic_DNA"/>
</dbReference>
<dbReference type="KEGG" id="bsol:FSW04_13140"/>
<reference evidence="4 5" key="1">
    <citation type="journal article" date="2018" name="J. Microbiol.">
        <title>Baekduia soli gen. nov., sp. nov., a novel bacterium isolated from the soil of Baekdu Mountain and proposal of a novel family name, Baekduiaceae fam. nov.</title>
        <authorList>
            <person name="An D.S."/>
            <person name="Siddiqi M.Z."/>
            <person name="Kim K.H."/>
            <person name="Yu H.S."/>
            <person name="Im W.T."/>
        </authorList>
    </citation>
    <scope>NUCLEOTIDE SEQUENCE [LARGE SCALE GENOMIC DNA]</scope>
    <source>
        <strain evidence="4 5">BR7-21</strain>
    </source>
</reference>
<dbReference type="PROSITE" id="PS00061">
    <property type="entry name" value="ADH_SHORT"/>
    <property type="match status" value="1"/>
</dbReference>
<dbReference type="InterPro" id="IPR002347">
    <property type="entry name" value="SDR_fam"/>
</dbReference>
<dbReference type="PRINTS" id="PR00081">
    <property type="entry name" value="GDHRDH"/>
</dbReference>
<dbReference type="AlphaFoldDB" id="A0A5B8UC43"/>
<keyword evidence="5" id="KW-1185">Reference proteome</keyword>
<dbReference type="OrthoDB" id="286404at2"/>
<dbReference type="SMART" id="SM00822">
    <property type="entry name" value="PKS_KR"/>
    <property type="match status" value="1"/>
</dbReference>
<accession>A0A5B8UC43</accession>
<dbReference type="Pfam" id="PF13561">
    <property type="entry name" value="adh_short_C2"/>
    <property type="match status" value="1"/>
</dbReference>
<gene>
    <name evidence="4" type="ORF">FSW04_13140</name>
</gene>